<name>A0ABR1IXX2_9AGAR</name>
<dbReference type="EMBL" id="JBANRG010000066">
    <property type="protein sequence ID" value="KAK7440832.1"/>
    <property type="molecule type" value="Genomic_DNA"/>
</dbReference>
<sequence length="389" mass="44463">MAFPSTVQDSPLDPEISIFPRPPWMRMDLYRYLQQINYIGVLPWSGQRQQQRQEIDADFIALLIGPSRNRNTGSMVFETIEDRCKNVLFRIQRVINTYLHHADDEAHGLKSWHDIVNKNSGLCWKAFVNKKSFAAYARTFTAIFSMVLRPLCIPRFRSRFRIQMVKSAALEAGFQKLADIIYARSEPLPPESELAPLIHKALVALLMAPNPVKSEQLIQASDEDPYKGPSSHLSKWCAQFLRGLASVALNEALCGDREYLLPLKKSTELPRYEKTTTGTTGQSGSKSLTIKEVSEVLVIDNATTPCDDEQEDQDEDEDEDEEEEHKDEDENENEKEDEDKDEEEEDEDDEEEEDEEDEEEENDEDEGAPHLSKIAQHPMEDGGDQVLIE</sequence>
<keyword evidence="3" id="KW-1185">Reference proteome</keyword>
<dbReference type="Proteomes" id="UP001498398">
    <property type="component" value="Unassembled WGS sequence"/>
</dbReference>
<accession>A0ABR1IXX2</accession>
<feature type="region of interest" description="Disordered" evidence="1">
    <location>
        <begin position="301"/>
        <end position="389"/>
    </location>
</feature>
<evidence type="ECO:0000313" key="2">
    <source>
        <dbReference type="EMBL" id="KAK7440832.1"/>
    </source>
</evidence>
<reference evidence="2 3" key="1">
    <citation type="submission" date="2024-01" db="EMBL/GenBank/DDBJ databases">
        <title>A draft genome for the cacao thread blight pathogen Marasmiellus scandens.</title>
        <authorList>
            <person name="Baruah I.K."/>
            <person name="Leung J."/>
            <person name="Bukari Y."/>
            <person name="Amoako-Attah I."/>
            <person name="Meinhardt L.W."/>
            <person name="Bailey B.A."/>
            <person name="Cohen S.P."/>
        </authorList>
    </citation>
    <scope>NUCLEOTIDE SEQUENCE [LARGE SCALE GENOMIC DNA]</scope>
    <source>
        <strain evidence="2 3">GH-19</strain>
    </source>
</reference>
<protein>
    <submittedName>
        <fullName evidence="2">Uncharacterized protein</fullName>
    </submittedName>
</protein>
<evidence type="ECO:0000256" key="1">
    <source>
        <dbReference type="SAM" id="MobiDB-lite"/>
    </source>
</evidence>
<gene>
    <name evidence="2" type="ORF">VKT23_016910</name>
</gene>
<evidence type="ECO:0000313" key="3">
    <source>
        <dbReference type="Proteomes" id="UP001498398"/>
    </source>
</evidence>
<feature type="compositionally biased region" description="Acidic residues" evidence="1">
    <location>
        <begin position="306"/>
        <end position="366"/>
    </location>
</feature>
<comment type="caution">
    <text evidence="2">The sequence shown here is derived from an EMBL/GenBank/DDBJ whole genome shotgun (WGS) entry which is preliminary data.</text>
</comment>
<organism evidence="2 3">
    <name type="scientific">Marasmiellus scandens</name>
    <dbReference type="NCBI Taxonomy" id="2682957"/>
    <lineage>
        <taxon>Eukaryota</taxon>
        <taxon>Fungi</taxon>
        <taxon>Dikarya</taxon>
        <taxon>Basidiomycota</taxon>
        <taxon>Agaricomycotina</taxon>
        <taxon>Agaricomycetes</taxon>
        <taxon>Agaricomycetidae</taxon>
        <taxon>Agaricales</taxon>
        <taxon>Marasmiineae</taxon>
        <taxon>Omphalotaceae</taxon>
        <taxon>Marasmiellus</taxon>
    </lineage>
</organism>
<proteinExistence type="predicted"/>